<dbReference type="EC" id="2.5.1.47" evidence="2"/>
<name>A0A644W4R4_9ZZZZ</name>
<organism evidence="2">
    <name type="scientific">bioreactor metagenome</name>
    <dbReference type="NCBI Taxonomy" id="1076179"/>
    <lineage>
        <taxon>unclassified sequences</taxon>
        <taxon>metagenomes</taxon>
        <taxon>ecological metagenomes</taxon>
    </lineage>
</organism>
<dbReference type="InterPro" id="IPR001926">
    <property type="entry name" value="TrpB-like_PALP"/>
</dbReference>
<dbReference type="SUPFAM" id="SSF53686">
    <property type="entry name" value="Tryptophan synthase beta subunit-like PLP-dependent enzymes"/>
    <property type="match status" value="1"/>
</dbReference>
<gene>
    <name evidence="2" type="primary">cysM_1</name>
    <name evidence="2" type="ORF">SDC9_44952</name>
</gene>
<evidence type="ECO:0000313" key="2">
    <source>
        <dbReference type="EMBL" id="MPL98745.1"/>
    </source>
</evidence>
<proteinExistence type="predicted"/>
<accession>A0A644W4R4</accession>
<dbReference type="InterPro" id="IPR036052">
    <property type="entry name" value="TrpB-like_PALP_sf"/>
</dbReference>
<dbReference type="InterPro" id="IPR050214">
    <property type="entry name" value="Cys_Synth/Cystath_Beta-Synth"/>
</dbReference>
<dbReference type="AlphaFoldDB" id="A0A644W4R4"/>
<reference evidence="2" key="1">
    <citation type="submission" date="2019-08" db="EMBL/GenBank/DDBJ databases">
        <authorList>
            <person name="Kucharzyk K."/>
            <person name="Murdoch R.W."/>
            <person name="Higgins S."/>
            <person name="Loffler F."/>
        </authorList>
    </citation>
    <scope>NUCLEOTIDE SEQUENCE</scope>
</reference>
<comment type="caution">
    <text evidence="2">The sequence shown here is derived from an EMBL/GenBank/DDBJ whole genome shotgun (WGS) entry which is preliminary data.</text>
</comment>
<feature type="domain" description="Tryptophan synthase beta chain-like PALP" evidence="1">
    <location>
        <begin position="7"/>
        <end position="339"/>
    </location>
</feature>
<dbReference type="EMBL" id="VSSQ01000626">
    <property type="protein sequence ID" value="MPL98745.1"/>
    <property type="molecule type" value="Genomic_DNA"/>
</dbReference>
<evidence type="ECO:0000259" key="1">
    <source>
        <dbReference type="Pfam" id="PF00291"/>
    </source>
</evidence>
<dbReference type="PANTHER" id="PTHR10314">
    <property type="entry name" value="CYSTATHIONINE BETA-SYNTHASE"/>
    <property type="match status" value="1"/>
</dbReference>
<keyword evidence="2" id="KW-0808">Transferase</keyword>
<protein>
    <submittedName>
        <fullName evidence="2">Cysteine synthase B</fullName>
        <ecNumber evidence="2">2.5.1.47</ecNumber>
    </submittedName>
</protein>
<sequence>MNYINNITEAIGNTPLLKLNRVGKDAGANVFVKLENLEPSGSYKARMALAMVEAAERGDTWNHKKLSEGGMVVEASAGNTAPAVAMVAAARGYKAKIYLYRYQMEGGKNTRMLITQAYGPQVGISSEPSIYLTQEQIAELGKDDPDLLHVLSAKMDCQREEDSNENCVWVDQIYNKYNYIGQESMGREIYDQLDGKIDAVGCSVSSGASLYGMIKGLVQKGVRPEIIFGVVPRGSETYIDFNGDEADISQLAVSDAKSKIADAIGLKKWVTEESIIKKMLDDGYPDKIFCVGDEEARSMANRLCQEEGIFCGMSSGANVAVALRIAKLLGPGKNVVTTIVDTRDRYLSETPFEKYVV</sequence>
<dbReference type="Pfam" id="PF00291">
    <property type="entry name" value="PALP"/>
    <property type="match status" value="1"/>
</dbReference>
<dbReference type="Gene3D" id="3.40.50.1100">
    <property type="match status" value="2"/>
</dbReference>
<dbReference type="GO" id="GO:0004124">
    <property type="term" value="F:cysteine synthase activity"/>
    <property type="evidence" value="ECO:0007669"/>
    <property type="project" value="UniProtKB-EC"/>
</dbReference>